<protein>
    <submittedName>
        <fullName evidence="2">Uncharacterized protein</fullName>
    </submittedName>
</protein>
<dbReference type="AlphaFoldDB" id="A0A7H4LCI9"/>
<gene>
    <name evidence="2" type="ORF">CAMPLR22A2D_LOCUS923</name>
</gene>
<feature type="region of interest" description="Disordered" evidence="1">
    <location>
        <begin position="1"/>
        <end position="52"/>
    </location>
</feature>
<feature type="compositionally biased region" description="Low complexity" evidence="1">
    <location>
        <begin position="22"/>
        <end position="33"/>
    </location>
</feature>
<name>A0A7H4LCI9_WHEAT</name>
<evidence type="ECO:0000313" key="2">
    <source>
        <dbReference type="EMBL" id="SPT16327.1"/>
    </source>
</evidence>
<feature type="compositionally biased region" description="Basic and acidic residues" evidence="1">
    <location>
        <begin position="34"/>
        <end position="46"/>
    </location>
</feature>
<accession>A0A7H4LCI9</accession>
<evidence type="ECO:0000313" key="3">
    <source>
        <dbReference type="Proteomes" id="UP000280104"/>
    </source>
</evidence>
<dbReference type="Gramene" id="TraesMAC2D03G01112480.1">
    <property type="protein sequence ID" value="TraesMAC2D03G01112480.1"/>
    <property type="gene ID" value="TraesMAC2D03G01112480"/>
</dbReference>
<evidence type="ECO:0000256" key="1">
    <source>
        <dbReference type="SAM" id="MobiDB-lite"/>
    </source>
</evidence>
<dbReference type="Proteomes" id="UP000280104">
    <property type="component" value="Chromosome II"/>
</dbReference>
<proteinExistence type="predicted"/>
<sequence length="109" mass="12198">MQHPSLSLNRPIRTRKEHFNKSSPSSRPISSPAPEKRERKSARRESAAAMALPASSSTLSRFLSSRRIQPTDVTALATWGIFAGSAAIYLVQPFDWIKKTFFEKPEPEA</sequence>
<organism evidence="2 3">
    <name type="scientific">Triticum aestivum</name>
    <name type="common">Wheat</name>
    <dbReference type="NCBI Taxonomy" id="4565"/>
    <lineage>
        <taxon>Eukaryota</taxon>
        <taxon>Viridiplantae</taxon>
        <taxon>Streptophyta</taxon>
        <taxon>Embryophyta</taxon>
        <taxon>Tracheophyta</taxon>
        <taxon>Spermatophyta</taxon>
        <taxon>Magnoliopsida</taxon>
        <taxon>Liliopsida</taxon>
        <taxon>Poales</taxon>
        <taxon>Poaceae</taxon>
        <taxon>BOP clade</taxon>
        <taxon>Pooideae</taxon>
        <taxon>Triticodae</taxon>
        <taxon>Triticeae</taxon>
        <taxon>Triticinae</taxon>
        <taxon>Triticum</taxon>
    </lineage>
</organism>
<dbReference type="Gramene" id="TraesARI2D03G01130550.1">
    <property type="protein sequence ID" value="TraesARI2D03G01130550.1"/>
    <property type="gene ID" value="TraesARI2D03G01130550"/>
</dbReference>
<dbReference type="EMBL" id="LS480641">
    <property type="protein sequence ID" value="SPT16327.1"/>
    <property type="molecule type" value="Genomic_DNA"/>
</dbReference>
<reference evidence="2 3" key="1">
    <citation type="submission" date="2018-05" db="EMBL/GenBank/DDBJ databases">
        <authorList>
            <person name="Thind KAUR A."/>
        </authorList>
    </citation>
    <scope>NUCLEOTIDE SEQUENCE [LARGE SCALE GENOMIC DNA]</scope>
</reference>